<dbReference type="Gene3D" id="3.60.21.10">
    <property type="match status" value="1"/>
</dbReference>
<evidence type="ECO:0000313" key="4">
    <source>
        <dbReference type="Proteomes" id="UP000317093"/>
    </source>
</evidence>
<accession>A0A518AX68</accession>
<keyword evidence="2" id="KW-0479">Metal-binding</keyword>
<dbReference type="PANTHER" id="PTHR36303">
    <property type="entry name" value="2',3'-CYCLIC-NUCLEOTIDE 2'-PHOSPHODIESTERASE"/>
    <property type="match status" value="1"/>
</dbReference>
<evidence type="ECO:0000256" key="2">
    <source>
        <dbReference type="PIRSR" id="PIRSR004789-51"/>
    </source>
</evidence>
<dbReference type="OrthoDB" id="9801109at2"/>
<gene>
    <name evidence="3" type="ORF">Pan216_01390</name>
</gene>
<feature type="binding site" evidence="2">
    <location>
        <position position="35"/>
    </location>
    <ligand>
        <name>Fe cation</name>
        <dbReference type="ChEBI" id="CHEBI:24875"/>
        <label>1</label>
    </ligand>
</feature>
<feature type="active site" description="Proton donor" evidence="1">
    <location>
        <position position="64"/>
    </location>
</feature>
<dbReference type="GO" id="GO:0004113">
    <property type="term" value="F:2',3'-cyclic-nucleotide 3'-phosphodiesterase activity"/>
    <property type="evidence" value="ECO:0007669"/>
    <property type="project" value="TreeGrafter"/>
</dbReference>
<reference evidence="3 4" key="1">
    <citation type="submission" date="2019-02" db="EMBL/GenBank/DDBJ databases">
        <title>Deep-cultivation of Planctomycetes and their phenomic and genomic characterization uncovers novel biology.</title>
        <authorList>
            <person name="Wiegand S."/>
            <person name="Jogler M."/>
            <person name="Boedeker C."/>
            <person name="Pinto D."/>
            <person name="Vollmers J."/>
            <person name="Rivas-Marin E."/>
            <person name="Kohn T."/>
            <person name="Peeters S.H."/>
            <person name="Heuer A."/>
            <person name="Rast P."/>
            <person name="Oberbeckmann S."/>
            <person name="Bunk B."/>
            <person name="Jeske O."/>
            <person name="Meyerdierks A."/>
            <person name="Storesund J.E."/>
            <person name="Kallscheuer N."/>
            <person name="Luecker S."/>
            <person name="Lage O.M."/>
            <person name="Pohl T."/>
            <person name="Merkel B.J."/>
            <person name="Hornburger P."/>
            <person name="Mueller R.-W."/>
            <person name="Bruemmer F."/>
            <person name="Labrenz M."/>
            <person name="Spormann A.M."/>
            <person name="Op den Camp H."/>
            <person name="Overmann J."/>
            <person name="Amann R."/>
            <person name="Jetten M.S.M."/>
            <person name="Mascher T."/>
            <person name="Medema M.H."/>
            <person name="Devos D.P."/>
            <person name="Kaster A.-K."/>
            <person name="Ovreas L."/>
            <person name="Rohde M."/>
            <person name="Galperin M.Y."/>
            <person name="Jogler C."/>
        </authorList>
    </citation>
    <scope>NUCLEOTIDE SEQUENCE [LARGE SCALE GENOMIC DNA]</scope>
    <source>
        <strain evidence="3 4">Pan216</strain>
    </source>
</reference>
<dbReference type="InterPro" id="IPR029052">
    <property type="entry name" value="Metallo-depent_PP-like"/>
</dbReference>
<dbReference type="Proteomes" id="UP000317093">
    <property type="component" value="Chromosome"/>
</dbReference>
<keyword evidence="4" id="KW-1185">Reference proteome</keyword>
<dbReference type="AlphaFoldDB" id="A0A518AX68"/>
<sequence length="270" mass="28822">MVGDVVGKPGRRMAARAIPLLRAKYDLDLVVVNAENACGGSGINLSGYKEIAQAGADAFTMGDHIYKNRDIHTLFRDEKPICRPANYPEEAPGPDHLVVKSRDGVRVAVISLTGRLFMKACDCPLHAADRVLAQLSDDVRVVLVDIHAEATSEKQTVGRHLAGRVSAVVGTHTHVPTADATVFPPGTAYLTDLGMTGPYESIIGRRHDRVVKTSFTFEPSYFDVANGDPRLSGALIDINGDSGRARSIELIHLSEVAVAELEASAEGAGS</sequence>
<feature type="binding site" evidence="2">
    <location>
        <position position="63"/>
    </location>
    <ligand>
        <name>Fe cation</name>
        <dbReference type="ChEBI" id="CHEBI:24875"/>
        <label>2</label>
    </ligand>
</feature>
<evidence type="ECO:0000313" key="3">
    <source>
        <dbReference type="EMBL" id="QDU59311.1"/>
    </source>
</evidence>
<feature type="binding site" evidence="2">
    <location>
        <position position="147"/>
    </location>
    <ligand>
        <name>Fe cation</name>
        <dbReference type="ChEBI" id="CHEBI:24875"/>
        <label>2</label>
    </ligand>
</feature>
<dbReference type="EMBL" id="CP036279">
    <property type="protein sequence ID" value="QDU59311.1"/>
    <property type="molecule type" value="Genomic_DNA"/>
</dbReference>
<feature type="binding site" evidence="2">
    <location>
        <position position="172"/>
    </location>
    <ligand>
        <name>Fe cation</name>
        <dbReference type="ChEBI" id="CHEBI:24875"/>
        <label>2</label>
    </ligand>
</feature>
<feature type="binding site" evidence="2">
    <location>
        <position position="36"/>
    </location>
    <ligand>
        <name>Fe cation</name>
        <dbReference type="ChEBI" id="CHEBI:24875"/>
        <label>1</label>
    </ligand>
</feature>
<name>A0A518AX68_9BACT</name>
<evidence type="ECO:0008006" key="5">
    <source>
        <dbReference type="Google" id="ProtNLM"/>
    </source>
</evidence>
<feature type="binding site" evidence="2">
    <location>
        <position position="4"/>
    </location>
    <ligand>
        <name>Fe cation</name>
        <dbReference type="ChEBI" id="CHEBI:24875"/>
        <label>1</label>
    </ligand>
</feature>
<feature type="binding site" evidence="2">
    <location>
        <position position="35"/>
    </location>
    <ligand>
        <name>Fe cation</name>
        <dbReference type="ChEBI" id="CHEBI:24875"/>
        <label>2</label>
    </ligand>
</feature>
<dbReference type="PIRSF" id="PIRSF004789">
    <property type="entry name" value="DR1281"/>
    <property type="match status" value="1"/>
</dbReference>
<feature type="binding site" evidence="2">
    <location>
        <position position="174"/>
    </location>
    <ligand>
        <name>Fe cation</name>
        <dbReference type="ChEBI" id="CHEBI:24875"/>
        <label>1</label>
    </ligand>
</feature>
<protein>
    <recommendedName>
        <fullName evidence="5">Calcineurin-like phosphoesterase</fullName>
    </recommendedName>
</protein>
<evidence type="ECO:0000256" key="1">
    <source>
        <dbReference type="PIRSR" id="PIRSR004789-50"/>
    </source>
</evidence>
<dbReference type="PANTHER" id="PTHR36303:SF1">
    <property type="entry name" value="2',3'-CYCLIC-NUCLEOTIDE 2'-PHOSPHODIESTERASE"/>
    <property type="match status" value="1"/>
</dbReference>
<dbReference type="Pfam" id="PF13277">
    <property type="entry name" value="YmdB"/>
    <property type="match status" value="1"/>
</dbReference>
<dbReference type="KEGG" id="knv:Pan216_01390"/>
<organism evidence="3 4">
    <name type="scientific">Kolteria novifilia</name>
    <dbReference type="NCBI Taxonomy" id="2527975"/>
    <lineage>
        <taxon>Bacteria</taxon>
        <taxon>Pseudomonadati</taxon>
        <taxon>Planctomycetota</taxon>
        <taxon>Planctomycetia</taxon>
        <taxon>Kolteriales</taxon>
        <taxon>Kolteriaceae</taxon>
        <taxon>Kolteria</taxon>
    </lineage>
</organism>
<dbReference type="InterPro" id="IPR005235">
    <property type="entry name" value="YmdB-like"/>
</dbReference>
<dbReference type="GO" id="GO:0046872">
    <property type="term" value="F:metal ion binding"/>
    <property type="evidence" value="ECO:0007669"/>
    <property type="project" value="UniProtKB-KW"/>
</dbReference>
<proteinExistence type="predicted"/>
<dbReference type="SUPFAM" id="SSF56300">
    <property type="entry name" value="Metallo-dependent phosphatases"/>
    <property type="match status" value="1"/>
</dbReference>